<dbReference type="EMBL" id="PEVA01000040">
    <property type="protein sequence ID" value="PIV08772.1"/>
    <property type="molecule type" value="Genomic_DNA"/>
</dbReference>
<sequence>EYERALSVYEASLRRRNRLLDSIREGQAGREQLTYWDQSIIKNGNILSDFRRELLLYLSQIKTSFGQYNLEYTASTISPARLAQHAQAEIAVGYTLVGPHKDDFKIMAYSKWHMAHGGDRDLMKYGSRGEQRLAVLFLKLGNLQYIEEKLGVKPILLLDDIFSELDEGHRKEVAGMMEGRQAIVTSAEPAVALAMAGLGRVDIIRL</sequence>
<dbReference type="SUPFAM" id="SSF52540">
    <property type="entry name" value="P-loop containing nucleoside triphosphate hydrolases"/>
    <property type="match status" value="1"/>
</dbReference>
<evidence type="ECO:0000313" key="1">
    <source>
        <dbReference type="EMBL" id="PIV08772.1"/>
    </source>
</evidence>
<evidence type="ECO:0000313" key="2">
    <source>
        <dbReference type="Proteomes" id="UP000230119"/>
    </source>
</evidence>
<dbReference type="InterPro" id="IPR018078">
    <property type="entry name" value="DNA-binding_RecF_CS"/>
</dbReference>
<dbReference type="GO" id="GO:0006302">
    <property type="term" value="P:double-strand break repair"/>
    <property type="evidence" value="ECO:0007669"/>
    <property type="project" value="TreeGrafter"/>
</dbReference>
<gene>
    <name evidence="1" type="ORF">COS52_01000</name>
</gene>
<dbReference type="InterPro" id="IPR027417">
    <property type="entry name" value="P-loop_NTPase"/>
</dbReference>
<comment type="caution">
    <text evidence="1">The sequence shown here is derived from an EMBL/GenBank/DDBJ whole genome shotgun (WGS) entry which is preliminary data.</text>
</comment>
<name>A0A2M7BTF6_9BACT</name>
<dbReference type="AlphaFoldDB" id="A0A2M7BTF6"/>
<dbReference type="PROSITE" id="PS00618">
    <property type="entry name" value="RECF_2"/>
    <property type="match status" value="1"/>
</dbReference>
<feature type="non-terminal residue" evidence="1">
    <location>
        <position position="1"/>
    </location>
</feature>
<evidence type="ECO:0008006" key="3">
    <source>
        <dbReference type="Google" id="ProtNLM"/>
    </source>
</evidence>
<accession>A0A2M7BTF6</accession>
<dbReference type="PANTHER" id="PTHR32182:SF0">
    <property type="entry name" value="DNA REPLICATION AND REPAIR PROTEIN RECF"/>
    <property type="match status" value="1"/>
</dbReference>
<dbReference type="PANTHER" id="PTHR32182">
    <property type="entry name" value="DNA REPLICATION AND REPAIR PROTEIN RECF"/>
    <property type="match status" value="1"/>
</dbReference>
<dbReference type="Proteomes" id="UP000230119">
    <property type="component" value="Unassembled WGS sequence"/>
</dbReference>
<dbReference type="GO" id="GO:0005524">
    <property type="term" value="F:ATP binding"/>
    <property type="evidence" value="ECO:0007669"/>
    <property type="project" value="InterPro"/>
</dbReference>
<dbReference type="Gene3D" id="1.20.1050.90">
    <property type="entry name" value="RecF/RecN/SMC, N-terminal domain"/>
    <property type="match status" value="1"/>
</dbReference>
<reference evidence="2" key="1">
    <citation type="submission" date="2017-09" db="EMBL/GenBank/DDBJ databases">
        <title>Depth-based differentiation of microbial function through sediment-hosted aquifers and enrichment of novel symbionts in the deep terrestrial subsurface.</title>
        <authorList>
            <person name="Probst A.J."/>
            <person name="Ladd B."/>
            <person name="Jarett J.K."/>
            <person name="Geller-Mcgrath D.E."/>
            <person name="Sieber C.M.K."/>
            <person name="Emerson J.B."/>
            <person name="Anantharaman K."/>
            <person name="Thomas B.C."/>
            <person name="Malmstrom R."/>
            <person name="Stieglmeier M."/>
            <person name="Klingl A."/>
            <person name="Woyke T."/>
            <person name="Ryan C.M."/>
            <person name="Banfield J.F."/>
        </authorList>
    </citation>
    <scope>NUCLEOTIDE SEQUENCE [LARGE SCALE GENOMIC DNA]</scope>
</reference>
<protein>
    <recommendedName>
        <fullName evidence="3">DNA replication and repair protein RecF</fullName>
    </recommendedName>
</protein>
<organism evidence="1 2">
    <name type="scientific">Candidatus Roizmanbacteria bacterium CG03_land_8_20_14_0_80_39_12</name>
    <dbReference type="NCBI Taxonomy" id="1974847"/>
    <lineage>
        <taxon>Bacteria</taxon>
        <taxon>Candidatus Roizmaniibacteriota</taxon>
    </lineage>
</organism>
<proteinExistence type="predicted"/>
<dbReference type="GO" id="GO:0000731">
    <property type="term" value="P:DNA synthesis involved in DNA repair"/>
    <property type="evidence" value="ECO:0007669"/>
    <property type="project" value="TreeGrafter"/>
</dbReference>
<dbReference type="InterPro" id="IPR042174">
    <property type="entry name" value="RecF_2"/>
</dbReference>
<dbReference type="GO" id="GO:0003697">
    <property type="term" value="F:single-stranded DNA binding"/>
    <property type="evidence" value="ECO:0007669"/>
    <property type="project" value="InterPro"/>
</dbReference>